<reference evidence="2 3" key="1">
    <citation type="submission" date="2019-08" db="EMBL/GenBank/DDBJ databases">
        <title>In-depth cultivation of the pig gut microbiome towards novel bacterial diversity and tailored functional studies.</title>
        <authorList>
            <person name="Wylensek D."/>
            <person name="Hitch T.C.A."/>
            <person name="Clavel T."/>
        </authorList>
    </citation>
    <scope>NUCLEOTIDE SEQUENCE [LARGE SCALE GENOMIC DNA]</scope>
    <source>
        <strain evidence="2 3">CA-Schmier-601-WT-3</strain>
    </source>
</reference>
<dbReference type="EMBL" id="VUNM01000043">
    <property type="protein sequence ID" value="MST90194.1"/>
    <property type="molecule type" value="Genomic_DNA"/>
</dbReference>
<dbReference type="Proteomes" id="UP000442619">
    <property type="component" value="Unassembled WGS sequence"/>
</dbReference>
<evidence type="ECO:0000313" key="3">
    <source>
        <dbReference type="Proteomes" id="UP000442619"/>
    </source>
</evidence>
<keyword evidence="3" id="KW-1185">Reference proteome</keyword>
<gene>
    <name evidence="2" type="ORF">FYJ79_11570</name>
</gene>
<comment type="caution">
    <text evidence="2">The sequence shown here is derived from an EMBL/GenBank/DDBJ whole genome shotgun (WGS) entry which is preliminary data.</text>
</comment>
<proteinExistence type="predicted"/>
<evidence type="ECO:0000313" key="2">
    <source>
        <dbReference type="EMBL" id="MST90194.1"/>
    </source>
</evidence>
<feature type="domain" description="ATP-grasp" evidence="1">
    <location>
        <begin position="136"/>
        <end position="279"/>
    </location>
</feature>
<dbReference type="Pfam" id="PF14243">
    <property type="entry name" value="R2K_3"/>
    <property type="match status" value="1"/>
</dbReference>
<accession>A0A844FWR9</accession>
<protein>
    <recommendedName>
        <fullName evidence="1">ATP-grasp domain-containing protein</fullName>
    </recommendedName>
</protein>
<dbReference type="InterPro" id="IPR025643">
    <property type="entry name" value="R2K_3"/>
</dbReference>
<name>A0A844FWR9_9FIRM</name>
<sequence length="289" mass="33862">MNKMTILFPGSYMNYRVIDDDMAEEYHRALETGLFNILLFNYDHWVAGEPLKITKQEDISEKVIYRGWMLKPEQYKQLYDELNTCGIHLLTDPDAYTNMHLFPNVYPYIEEDTAKMLYFPDGKVDVDLVKKHFKRFMIKDSVKSTKGPAFPSYFDQSITQETFDEKMKIFYQYRGDLLTGGICVKEYLHLKHYDNDTNEFRVFYGNGCIISISRNSNQPATTHKLPQSLAEKYRKMHSPYYTIDYAELEDGSWKIIEAGDGSVSGLSPHQDAYAYYQSLYHTFNQNNIS</sequence>
<evidence type="ECO:0000259" key="1">
    <source>
        <dbReference type="Pfam" id="PF14243"/>
    </source>
</evidence>
<organism evidence="2 3">
    <name type="scientific">Sharpea porci</name>
    <dbReference type="NCBI Taxonomy" id="2652286"/>
    <lineage>
        <taxon>Bacteria</taxon>
        <taxon>Bacillati</taxon>
        <taxon>Bacillota</taxon>
        <taxon>Erysipelotrichia</taxon>
        <taxon>Erysipelotrichales</taxon>
        <taxon>Coprobacillaceae</taxon>
        <taxon>Sharpea</taxon>
    </lineage>
</organism>
<dbReference type="AlphaFoldDB" id="A0A844FWR9"/>
<dbReference type="RefSeq" id="WP_154518641.1">
    <property type="nucleotide sequence ID" value="NZ_VUNM01000043.1"/>
</dbReference>